<sequence length="33" mass="3535">IAVITDPDEVKKILKHLIKTGKPPPGLDPSSLN</sequence>
<accession>X1H9M2</accession>
<protein>
    <submittedName>
        <fullName evidence="1">Uncharacterized protein</fullName>
    </submittedName>
</protein>
<name>X1H9M2_9ZZZZ</name>
<reference evidence="1" key="1">
    <citation type="journal article" date="2014" name="Front. Microbiol.">
        <title>High frequency of phylogenetically diverse reductive dehalogenase-homologous genes in deep subseafloor sedimentary metagenomes.</title>
        <authorList>
            <person name="Kawai M."/>
            <person name="Futagami T."/>
            <person name="Toyoda A."/>
            <person name="Takaki Y."/>
            <person name="Nishi S."/>
            <person name="Hori S."/>
            <person name="Arai W."/>
            <person name="Tsubouchi T."/>
            <person name="Morono Y."/>
            <person name="Uchiyama I."/>
            <person name="Ito T."/>
            <person name="Fujiyama A."/>
            <person name="Inagaki F."/>
            <person name="Takami H."/>
        </authorList>
    </citation>
    <scope>NUCLEOTIDE SEQUENCE</scope>
    <source>
        <strain evidence="1">Expedition CK06-06</strain>
    </source>
</reference>
<dbReference type="EMBL" id="BARU01029368">
    <property type="protein sequence ID" value="GAH66087.1"/>
    <property type="molecule type" value="Genomic_DNA"/>
</dbReference>
<gene>
    <name evidence="1" type="ORF">S03H2_46724</name>
</gene>
<comment type="caution">
    <text evidence="1">The sequence shown here is derived from an EMBL/GenBank/DDBJ whole genome shotgun (WGS) entry which is preliminary data.</text>
</comment>
<feature type="non-terminal residue" evidence="1">
    <location>
        <position position="1"/>
    </location>
</feature>
<organism evidence="1">
    <name type="scientific">marine sediment metagenome</name>
    <dbReference type="NCBI Taxonomy" id="412755"/>
    <lineage>
        <taxon>unclassified sequences</taxon>
        <taxon>metagenomes</taxon>
        <taxon>ecological metagenomes</taxon>
    </lineage>
</organism>
<evidence type="ECO:0000313" key="1">
    <source>
        <dbReference type="EMBL" id="GAH66087.1"/>
    </source>
</evidence>
<dbReference type="AlphaFoldDB" id="X1H9M2"/>
<proteinExistence type="predicted"/>